<feature type="chain" id="PRO_5035813688" evidence="1">
    <location>
        <begin position="26"/>
        <end position="181"/>
    </location>
</feature>
<dbReference type="EMBL" id="JHEG04000001">
    <property type="protein sequence ID" value="KAF3885966.1"/>
    <property type="molecule type" value="Genomic_DNA"/>
</dbReference>
<dbReference type="AlphaFoldDB" id="A0A8S9T1G8"/>
<dbReference type="SUPFAM" id="SSF54427">
    <property type="entry name" value="NTF2-like"/>
    <property type="match status" value="1"/>
</dbReference>
<keyword evidence="4" id="KW-1185">Reference proteome</keyword>
<feature type="signal peptide" evidence="1">
    <location>
        <begin position="1"/>
        <end position="25"/>
    </location>
</feature>
<evidence type="ECO:0000313" key="4">
    <source>
        <dbReference type="Proteomes" id="UP000029738"/>
    </source>
</evidence>
<evidence type="ECO:0000259" key="2">
    <source>
        <dbReference type="Pfam" id="PF12680"/>
    </source>
</evidence>
<reference evidence="3" key="1">
    <citation type="journal article" date="2015" name="Genome Announc.">
        <title>Draft Genome Sequence of Tolypothrix boutellei Strain VB521301.</title>
        <authorList>
            <person name="Chandrababunaidu M.M."/>
            <person name="Singh D."/>
            <person name="Sen D."/>
            <person name="Bhan S."/>
            <person name="Das S."/>
            <person name="Gupta A."/>
            <person name="Adhikary S.P."/>
            <person name="Tripathy S."/>
        </authorList>
    </citation>
    <scope>NUCLEOTIDE SEQUENCE</scope>
    <source>
        <strain evidence="3">VB521301</strain>
    </source>
</reference>
<evidence type="ECO:0000313" key="3">
    <source>
        <dbReference type="EMBL" id="KAF3885966.1"/>
    </source>
</evidence>
<dbReference type="OrthoDB" id="2083380at2"/>
<proteinExistence type="predicted"/>
<dbReference type="Pfam" id="PF12680">
    <property type="entry name" value="SnoaL_2"/>
    <property type="match status" value="1"/>
</dbReference>
<evidence type="ECO:0000256" key="1">
    <source>
        <dbReference type="SAM" id="SignalP"/>
    </source>
</evidence>
<dbReference type="Proteomes" id="UP000029738">
    <property type="component" value="Unassembled WGS sequence"/>
</dbReference>
<gene>
    <name evidence="3" type="ORF">DA73_0400011160</name>
</gene>
<keyword evidence="1" id="KW-0732">Signal</keyword>
<reference evidence="3" key="2">
    <citation type="submission" date="2019-11" db="EMBL/GenBank/DDBJ databases">
        <title>Improved Assembly of Tolypothrix boutellei genome.</title>
        <authorList>
            <person name="Sarangi A.N."/>
            <person name="Mukherjee M."/>
            <person name="Ghosh S."/>
            <person name="Singh D."/>
            <person name="Das A."/>
            <person name="Kant S."/>
            <person name="Prusty A."/>
            <person name="Tripathy S."/>
        </authorList>
    </citation>
    <scope>NUCLEOTIDE SEQUENCE</scope>
    <source>
        <strain evidence="3">VB521301</strain>
    </source>
</reference>
<accession>A0A8S9T1G8</accession>
<dbReference type="Gene3D" id="3.10.450.50">
    <property type="match status" value="1"/>
</dbReference>
<organism evidence="3 4">
    <name type="scientific">Tolypothrix bouteillei VB521301</name>
    <dbReference type="NCBI Taxonomy" id="1479485"/>
    <lineage>
        <taxon>Bacteria</taxon>
        <taxon>Bacillati</taxon>
        <taxon>Cyanobacteriota</taxon>
        <taxon>Cyanophyceae</taxon>
        <taxon>Nostocales</taxon>
        <taxon>Tolypothrichaceae</taxon>
        <taxon>Tolypothrix</taxon>
    </lineage>
</organism>
<protein>
    <submittedName>
        <fullName evidence="3">Nuclear transport factor 2 family protein</fullName>
    </submittedName>
</protein>
<dbReference type="InterPro" id="IPR037401">
    <property type="entry name" value="SnoaL-like"/>
</dbReference>
<dbReference type="InterPro" id="IPR032710">
    <property type="entry name" value="NTF2-like_dom_sf"/>
</dbReference>
<dbReference type="RefSeq" id="WP_050045677.1">
    <property type="nucleotide sequence ID" value="NZ_JHEG04000001.1"/>
</dbReference>
<sequence length="181" mass="20442">MLMQKALIGATLMLSLLTIGPQTQAGITTHIATANTNAEAIRQNNEQTIRTYFQLLSQKRMDEWLKLWADDGVQDMPYSPAGFPKRVEGKAAVAKHYSALPTSVGRMVFPDLKIYPTTDPNTFFVEFRGEIEVLATKKPYNNTYAGLFQFHNGKVVLFREYYNPIVFVEAWGNPSGFTQQK</sequence>
<comment type="caution">
    <text evidence="3">The sequence shown here is derived from an EMBL/GenBank/DDBJ whole genome shotgun (WGS) entry which is preliminary data.</text>
</comment>
<dbReference type="GO" id="GO:0017000">
    <property type="term" value="P:antibiotic biosynthetic process"/>
    <property type="evidence" value="ECO:0007669"/>
    <property type="project" value="UniProtKB-KW"/>
</dbReference>
<name>A0A8S9T1G8_9CYAN</name>
<feature type="domain" description="SnoaL-like" evidence="2">
    <location>
        <begin position="49"/>
        <end position="156"/>
    </location>
</feature>